<reference evidence="2 3" key="1">
    <citation type="journal article" date="2014" name="PLoS ONE">
        <title>Global Analysis of Gene Expression Profiles in Physic Nut (Jatropha curcas L.) Seedlings Exposed to Salt Stress.</title>
        <authorList>
            <person name="Zhang L."/>
            <person name="Zhang C."/>
            <person name="Wu P."/>
            <person name="Chen Y."/>
            <person name="Li M."/>
            <person name="Jiang H."/>
            <person name="Wu G."/>
        </authorList>
    </citation>
    <scope>NUCLEOTIDE SEQUENCE [LARGE SCALE GENOMIC DNA]</scope>
    <source>
        <strain evidence="3">cv. GZQX0401</strain>
        <tissue evidence="2">Young leaves</tissue>
    </source>
</reference>
<evidence type="ECO:0000256" key="1">
    <source>
        <dbReference type="SAM" id="MobiDB-lite"/>
    </source>
</evidence>
<proteinExistence type="predicted"/>
<feature type="region of interest" description="Disordered" evidence="1">
    <location>
        <begin position="24"/>
        <end position="73"/>
    </location>
</feature>
<keyword evidence="3" id="KW-1185">Reference proteome</keyword>
<evidence type="ECO:0000313" key="3">
    <source>
        <dbReference type="Proteomes" id="UP000027138"/>
    </source>
</evidence>
<dbReference type="Proteomes" id="UP000027138">
    <property type="component" value="Unassembled WGS sequence"/>
</dbReference>
<dbReference type="AlphaFoldDB" id="A0A067K8U2"/>
<protein>
    <submittedName>
        <fullName evidence="2">Uncharacterized protein</fullName>
    </submittedName>
</protein>
<sequence length="92" mass="10283">MAMMMSIFSSFDALGAEFYGQKLEYPANQETKPNTESIKKSRTEGKSLPLSPESKKGSAPPPPLPHLQQERGRPRFALELDGVHCFETILPY</sequence>
<evidence type="ECO:0000313" key="2">
    <source>
        <dbReference type="EMBL" id="KDP32656.1"/>
    </source>
</evidence>
<dbReference type="OrthoDB" id="751010at2759"/>
<organism evidence="2 3">
    <name type="scientific">Jatropha curcas</name>
    <name type="common">Barbados nut</name>
    <dbReference type="NCBI Taxonomy" id="180498"/>
    <lineage>
        <taxon>Eukaryota</taxon>
        <taxon>Viridiplantae</taxon>
        <taxon>Streptophyta</taxon>
        <taxon>Embryophyta</taxon>
        <taxon>Tracheophyta</taxon>
        <taxon>Spermatophyta</taxon>
        <taxon>Magnoliopsida</taxon>
        <taxon>eudicotyledons</taxon>
        <taxon>Gunneridae</taxon>
        <taxon>Pentapetalae</taxon>
        <taxon>rosids</taxon>
        <taxon>fabids</taxon>
        <taxon>Malpighiales</taxon>
        <taxon>Euphorbiaceae</taxon>
        <taxon>Crotonoideae</taxon>
        <taxon>Jatropheae</taxon>
        <taxon>Jatropha</taxon>
    </lineage>
</organism>
<name>A0A067K8U2_JATCU</name>
<dbReference type="EMBL" id="KK914575">
    <property type="protein sequence ID" value="KDP32656.1"/>
    <property type="molecule type" value="Genomic_DNA"/>
</dbReference>
<dbReference type="PANTHER" id="PTHR33641:SF16">
    <property type="entry name" value="AVR9_CF-9 RAPIDLY ELICITED PROTEIN"/>
    <property type="match status" value="1"/>
</dbReference>
<gene>
    <name evidence="2" type="ORF">JCGZ_14776</name>
</gene>
<dbReference type="PANTHER" id="PTHR33641">
    <property type="entry name" value="OS06G0133500 PROTEIN"/>
    <property type="match status" value="1"/>
</dbReference>
<accession>A0A067K8U2</accession>